<gene>
    <name evidence="2" type="ORF">DQ400_18075</name>
</gene>
<proteinExistence type="predicted"/>
<evidence type="ECO:0000313" key="3">
    <source>
        <dbReference type="Proteomes" id="UP000252204"/>
    </source>
</evidence>
<name>A0A365TJ19_9GAMM</name>
<dbReference type="SUPFAM" id="SSF56349">
    <property type="entry name" value="DNA breaking-rejoining enzymes"/>
    <property type="match status" value="1"/>
</dbReference>
<dbReference type="OrthoDB" id="6132279at2"/>
<evidence type="ECO:0000313" key="2">
    <source>
        <dbReference type="EMBL" id="RBI65526.1"/>
    </source>
</evidence>
<comment type="caution">
    <text evidence="2">The sequence shown here is derived from an EMBL/GenBank/DDBJ whole genome shotgun (WGS) entry which is preliminary data.</text>
</comment>
<accession>A0A365TJ19</accession>
<organism evidence="2 3">
    <name type="scientific">Vreelandella sulfidaeris</name>
    <dbReference type="NCBI Taxonomy" id="115553"/>
    <lineage>
        <taxon>Bacteria</taxon>
        <taxon>Pseudomonadati</taxon>
        <taxon>Pseudomonadota</taxon>
        <taxon>Gammaproteobacteria</taxon>
        <taxon>Oceanospirillales</taxon>
        <taxon>Halomonadaceae</taxon>
        <taxon>Vreelandella</taxon>
    </lineage>
</organism>
<evidence type="ECO:0000256" key="1">
    <source>
        <dbReference type="ARBA" id="ARBA00023172"/>
    </source>
</evidence>
<dbReference type="GO" id="GO:0003677">
    <property type="term" value="F:DNA binding"/>
    <property type="evidence" value="ECO:0007669"/>
    <property type="project" value="InterPro"/>
</dbReference>
<dbReference type="GO" id="GO:0015074">
    <property type="term" value="P:DNA integration"/>
    <property type="evidence" value="ECO:0007669"/>
    <property type="project" value="InterPro"/>
</dbReference>
<dbReference type="EMBL" id="QNTU01000017">
    <property type="protein sequence ID" value="RBI65526.1"/>
    <property type="molecule type" value="Genomic_DNA"/>
</dbReference>
<dbReference type="Gene3D" id="1.10.443.10">
    <property type="entry name" value="Intergrase catalytic core"/>
    <property type="match status" value="1"/>
</dbReference>
<protein>
    <submittedName>
        <fullName evidence="2">Uncharacterized protein</fullName>
    </submittedName>
</protein>
<dbReference type="InterPro" id="IPR013762">
    <property type="entry name" value="Integrase-like_cat_sf"/>
</dbReference>
<dbReference type="Proteomes" id="UP000252204">
    <property type="component" value="Unassembled WGS sequence"/>
</dbReference>
<dbReference type="InterPro" id="IPR011010">
    <property type="entry name" value="DNA_brk_join_enz"/>
</dbReference>
<keyword evidence="1" id="KW-0233">DNA recombination</keyword>
<keyword evidence="3" id="KW-1185">Reference proteome</keyword>
<sequence>MAKKVVRERLNPKPSAELHHLVASDHNTLDLGAEGEITISYARHIDQSELVVRELNIYLRKYAKRRGVANCILRYFQYVAHLRGAISEKSLRDFRDHLNRNFEASPSSKAQLFNHSRNFVAHFMASGHIPDAPLPKPLSFGIGRKTKRSFSEIAGSEKNHFKEELADIINQAEECYRLGDQEAITYAYCKESMRIIHEFSLERIQQWENDCSWVDSIISGLTSEYTSYLANINTFKASEFSNERTTDLAFQILYSRFGRVIPPSTQWPSGISDFLKRRGWQPRRVCGAFFPTSAQVGDFLTAILSHEKLQPNVDSVAFGLYINEIKPAFDKGFHSIFFDKNRGNSTPKHLASTDPLAEVLIALKNKMRRILPEVPGGQHYLAQHNAPIFVHITNGQGRDIATFRTLDPSSTSHIVRRVIKIASARHKILEPLHEGGATGENFRPTHTVIKRMSGVSDAEIKRGLDHKSLVTTAGYADRVETSSVIMGKYQDFQRYLVDESSSIPRTGSGYLCSEPAEKACGDFDKCFRCDAKRIVLSTPEVAAEWIAWSKKIESSRSRLEMNNPDRWLQHWSVKLAEYQALIDQLDQRTFKQALKLATSVALPHLD</sequence>
<dbReference type="RefSeq" id="WP_113271061.1">
    <property type="nucleotide sequence ID" value="NZ_QNTU01000017.1"/>
</dbReference>
<dbReference type="AlphaFoldDB" id="A0A365TJ19"/>
<dbReference type="GO" id="GO:0006310">
    <property type="term" value="P:DNA recombination"/>
    <property type="evidence" value="ECO:0007669"/>
    <property type="project" value="UniProtKB-KW"/>
</dbReference>
<reference evidence="3" key="1">
    <citation type="submission" date="2018-06" db="EMBL/GenBank/DDBJ databases">
        <title>Whole genome sequencing of four bacterial strains from South Shetland trench revealing bio-synthetic gene clusters.</title>
        <authorList>
            <person name="Abdel-Mageed W.M."/>
            <person name="Lehri B."/>
            <person name="Jarmusch S."/>
            <person name="Miranda K."/>
            <person name="Goodfellow M."/>
            <person name="Jaspars M."/>
            <person name="Karlyshev A.V."/>
        </authorList>
    </citation>
    <scope>NUCLEOTIDE SEQUENCE [LARGE SCALE GENOMIC DNA]</scope>
    <source>
        <strain evidence="3">SST4</strain>
    </source>
</reference>